<dbReference type="Proteomes" id="UP000596145">
    <property type="component" value="Chromosome"/>
</dbReference>
<proteinExistence type="predicted"/>
<reference evidence="1 3" key="1">
    <citation type="submission" date="2020-12" db="EMBL/GenBank/DDBJ databases">
        <title>FDA dAtabase for Regulatory Grade micrObial Sequences (FDA-ARGOS): Supporting development and validation of Infectious Disease Dx tests.</title>
        <authorList>
            <person name="Sproer C."/>
            <person name="Gronow S."/>
            <person name="Severitt S."/>
            <person name="Schroder I."/>
            <person name="Tallon L."/>
            <person name="Sadzewicz L."/>
            <person name="Zhao X."/>
            <person name="Boylan J."/>
            <person name="Ott S."/>
            <person name="Bowen H."/>
            <person name="Vavikolanu K."/>
            <person name="Mehta A."/>
            <person name="Aluvathingal J."/>
            <person name="Nadendla S."/>
            <person name="Lowell S."/>
            <person name="Myers T."/>
            <person name="Yan Y."/>
            <person name="Sichtig H."/>
        </authorList>
    </citation>
    <scope>NUCLEOTIDE SEQUENCE [LARGE SCALE GENOMIC DNA]</scope>
    <source>
        <strain evidence="1 3">FDAARGOS_1053</strain>
        <strain evidence="2">FDAARGOS_1191</strain>
    </source>
</reference>
<organism evidence="1 3">
    <name type="scientific">Corynebacterium glucuronolyticum</name>
    <dbReference type="NCBI Taxonomy" id="39791"/>
    <lineage>
        <taxon>Bacteria</taxon>
        <taxon>Bacillati</taxon>
        <taxon>Actinomycetota</taxon>
        <taxon>Actinomycetes</taxon>
        <taxon>Mycobacteriales</taxon>
        <taxon>Corynebacteriaceae</taxon>
        <taxon>Corynebacterium</taxon>
    </lineage>
</organism>
<name>A0A7T4EI32_9CORY</name>
<dbReference type="EMBL" id="CP066007">
    <property type="protein sequence ID" value="QQB47771.1"/>
    <property type="molecule type" value="Genomic_DNA"/>
</dbReference>
<dbReference type="Proteomes" id="UP000617681">
    <property type="component" value="Chromosome"/>
</dbReference>
<evidence type="ECO:0000313" key="2">
    <source>
        <dbReference type="EMBL" id="QRP71834.1"/>
    </source>
</evidence>
<gene>
    <name evidence="1" type="ORF">I6I10_10570</name>
    <name evidence="2" type="ORF">I6J21_05570</name>
</gene>
<dbReference type="AlphaFoldDB" id="A0A7T4EI32"/>
<sequence length="97" mass="11156">MYASSQIIWPPLLGFINFLQADNDRNMMLSIYAASQGGLEVRGSFRELDRCAQGLNSSNPDTMARFFGAGVCLLVNPWIVDQYREEQRYFDTAYRLY</sequence>
<accession>A0A7T4EI32</accession>
<protein>
    <submittedName>
        <fullName evidence="1">Uncharacterized protein</fullName>
    </submittedName>
</protein>
<dbReference type="EMBL" id="CP069534">
    <property type="protein sequence ID" value="QRP71834.1"/>
    <property type="molecule type" value="Genomic_DNA"/>
</dbReference>
<evidence type="ECO:0000313" key="3">
    <source>
        <dbReference type="Proteomes" id="UP000596145"/>
    </source>
</evidence>
<evidence type="ECO:0000313" key="1">
    <source>
        <dbReference type="EMBL" id="QQB47771.1"/>
    </source>
</evidence>